<feature type="transmembrane region" description="Helical" evidence="1">
    <location>
        <begin position="6"/>
        <end position="25"/>
    </location>
</feature>
<dbReference type="EMBL" id="CP007646">
    <property type="protein sequence ID" value="AIR10742.1"/>
    <property type="molecule type" value="Genomic_DNA"/>
</dbReference>
<evidence type="ECO:0000313" key="15">
    <source>
        <dbReference type="Proteomes" id="UP000029488"/>
    </source>
</evidence>
<reference evidence="14" key="11">
    <citation type="submission" date="2023-04" db="EMBL/GenBank/DDBJ databases">
        <title>Four porcine-derived lactic acid bacteria strains analyses and their evaluation as potential probiotics based on genomics.</title>
        <authorList>
            <person name="Niu D."/>
        </authorList>
    </citation>
    <scope>NUCLEOTIDE SEQUENCE</scope>
    <source>
        <strain evidence="14">ZSA5</strain>
    </source>
</reference>
<dbReference type="EMBL" id="LXZO01000112">
    <property type="protein sequence ID" value="PAY45068.1"/>
    <property type="molecule type" value="Genomic_DNA"/>
</dbReference>
<evidence type="ECO:0000313" key="13">
    <source>
        <dbReference type="EMBL" id="PWG53306.1"/>
    </source>
</evidence>
<dbReference type="KEGG" id="lsj:LSJ_1068"/>
<organism evidence="2 15">
    <name type="scientific">Ligilactobacillus salivarius</name>
    <dbReference type="NCBI Taxonomy" id="1624"/>
    <lineage>
        <taxon>Bacteria</taxon>
        <taxon>Bacillati</taxon>
        <taxon>Bacillota</taxon>
        <taxon>Bacilli</taxon>
        <taxon>Lactobacillales</taxon>
        <taxon>Lactobacillaceae</taxon>
        <taxon>Ligilactobacillus</taxon>
    </lineage>
</organism>
<dbReference type="EMBL" id="JARKHV010000001">
    <property type="protein sequence ID" value="MDF4185679.1"/>
    <property type="molecule type" value="Genomic_DNA"/>
</dbReference>
<evidence type="ECO:0000313" key="19">
    <source>
        <dbReference type="Proteomes" id="UP000218139"/>
    </source>
</evidence>
<dbReference type="Proteomes" id="UP001231316">
    <property type="component" value="Chromosome"/>
</dbReference>
<dbReference type="EMBL" id="CP123971">
    <property type="protein sequence ID" value="WII27946.1"/>
    <property type="molecule type" value="Genomic_DNA"/>
</dbReference>
<dbReference type="Proteomes" id="UP000029488">
    <property type="component" value="Chromosome"/>
</dbReference>
<keyword evidence="1" id="KW-1133">Transmembrane helix</keyword>
<dbReference type="RefSeq" id="WP_003700488.1">
    <property type="nucleotide sequence ID" value="NZ_CABMGV010000001.1"/>
</dbReference>
<dbReference type="Proteomes" id="UP000470980">
    <property type="component" value="Unassembled WGS sequence"/>
</dbReference>
<evidence type="ECO:0000313" key="11">
    <source>
        <dbReference type="EMBL" id="PAY45068.1"/>
    </source>
</evidence>
<reference evidence="11 19" key="2">
    <citation type="submission" date="2016-05" db="EMBL/GenBank/DDBJ databases">
        <authorList>
            <person name="Lee J.-Y."/>
            <person name="Kim E.B."/>
            <person name="Choi Y.-J."/>
        </authorList>
    </citation>
    <scope>NUCLEOTIDE SEQUENCE [LARGE SCALE GENOMIC DNA]</scope>
    <source>
        <strain evidence="11 19">KLA006</strain>
    </source>
</reference>
<evidence type="ECO:0000313" key="16">
    <source>
        <dbReference type="Proteomes" id="UP000192353"/>
    </source>
</evidence>
<evidence type="ECO:0000313" key="2">
    <source>
        <dbReference type="EMBL" id="AIR10742.1"/>
    </source>
</evidence>
<feature type="transmembrane region" description="Helical" evidence="1">
    <location>
        <begin position="74"/>
        <end position="96"/>
    </location>
</feature>
<reference evidence="22 23" key="9">
    <citation type="journal article" date="2020" name="Food Funct.">
        <title>Screening of Lactobacillus salivarius strains from the feces of Chinese populations and the evaluation of their effects against intestinal inflammation in mice.</title>
        <authorList>
            <person name="Zhai Q."/>
            <person name="Shen X."/>
            <person name="Cen S."/>
            <person name="Zhang C."/>
            <person name="Tian F."/>
            <person name="Zhao J."/>
            <person name="Zhang H."/>
            <person name="Xue Y."/>
            <person name="Chen W."/>
        </authorList>
    </citation>
    <scope>NUCLEOTIDE SEQUENCE [LARGE SCALE GENOMIC DNA]</scope>
    <source>
        <strain evidence="6 24">FYNDL5_1.scaf</strain>
        <strain evidence="8 23">FZJTZ28M4.scaf</strain>
        <strain evidence="7 22">FZJTZ9M6.scaf</strain>
    </source>
</reference>
<dbReference type="EMBL" id="JAUIQT010000001">
    <property type="protein sequence ID" value="MDN4833258.1"/>
    <property type="molecule type" value="Genomic_DNA"/>
</dbReference>
<reference evidence="12 20" key="7">
    <citation type="journal article" date="2018" name="Genome Announc.">
        <title>Fifty-Six Draft Genome Sequences of 10 Lactobacillus Species from 22 Commercial Dietary Supplements.</title>
        <authorList>
            <person name="Gangiredla J."/>
            <person name="Barnaba T.J."/>
            <person name="Mammel M.K."/>
            <person name="Lacher D.W."/>
            <person name="Elkins C.A."/>
            <person name="Lampel K.A."/>
            <person name="Whitehouse C.A."/>
            <person name="Tartera C."/>
        </authorList>
    </citation>
    <scope>NUCLEOTIDE SEQUENCE [LARGE SCALE GENOMIC DNA]</scope>
    <source>
        <strain evidence="12 20">DS11_12</strain>
    </source>
</reference>
<dbReference type="Proteomes" id="UP000218139">
    <property type="component" value="Unassembled WGS sequence"/>
</dbReference>
<dbReference type="Proteomes" id="UP000245607">
    <property type="component" value="Unassembled WGS sequence"/>
</dbReference>
<evidence type="ECO:0000313" key="6">
    <source>
        <dbReference type="EMBL" id="MYY64321.1"/>
    </source>
</evidence>
<dbReference type="Proteomes" id="UP000471678">
    <property type="component" value="Unassembled WGS sequence"/>
</dbReference>
<proteinExistence type="predicted"/>
<evidence type="ECO:0000313" key="4">
    <source>
        <dbReference type="EMBL" id="MDF4185679.1"/>
    </source>
</evidence>
<dbReference type="Proteomes" id="UP000244552">
    <property type="component" value="Unassembled WGS sequence"/>
</dbReference>
<feature type="transmembrane region" description="Helical" evidence="1">
    <location>
        <begin position="45"/>
        <end position="68"/>
    </location>
</feature>
<gene>
    <name evidence="11" type="ORF">A8C52_02010</name>
    <name evidence="10" type="ORF">B5G36_06235</name>
    <name evidence="9" type="ORF">B6U37_05775</name>
    <name evidence="3" type="ORF">B7R82_03715</name>
    <name evidence="13" type="ORF">DB362_05130</name>
    <name evidence="12" type="ORF">DBP89_02980</name>
    <name evidence="8" type="ORF">FYL06_00880</name>
    <name evidence="7" type="ORF">FYL10_02670</name>
    <name evidence="6" type="ORF">FYL25_02550</name>
    <name evidence="2" type="ORF">LSJ_1068</name>
    <name evidence="4" type="ORF">PV940_01225</name>
    <name evidence="14" type="ORF">QFE45_06035</name>
    <name evidence="5" type="ORF">QYC35_03280</name>
</gene>
<dbReference type="AlphaFoldDB" id="A0A089RVX5"/>
<dbReference type="EMBL" id="CP020858">
    <property type="protein sequence ID" value="ARU19144.1"/>
    <property type="molecule type" value="Genomic_DNA"/>
</dbReference>
<dbReference type="EMBL" id="NBEY01000044">
    <property type="protein sequence ID" value="OQR25243.1"/>
    <property type="molecule type" value="Genomic_DNA"/>
</dbReference>
<reference evidence="4" key="10">
    <citation type="submission" date="2023-02" db="EMBL/GenBank/DDBJ databases">
        <title>Draft Whole-Genome Sequences of competitive exclusion Lactobacillus salivarius strains for Poultry.</title>
        <authorList>
            <person name="Ma L.M."/>
            <person name="Lopez-Guerra N."/>
            <person name="Zhang G."/>
        </authorList>
    </citation>
    <scope>NUCLEOTIDE SEQUENCE</scope>
    <source>
        <strain evidence="4">Salm-9</strain>
    </source>
</reference>
<dbReference type="Proteomes" id="UP001174888">
    <property type="component" value="Unassembled WGS sequence"/>
</dbReference>
<evidence type="ECO:0000313" key="22">
    <source>
        <dbReference type="Proteomes" id="UP000470980"/>
    </source>
</evidence>
<dbReference type="Proteomes" id="UP000196255">
    <property type="component" value="Unassembled WGS sequence"/>
</dbReference>
<evidence type="ECO:0000313" key="9">
    <source>
        <dbReference type="EMBL" id="OQR25243.1"/>
    </source>
</evidence>
<evidence type="ECO:0000313" key="20">
    <source>
        <dbReference type="Proteomes" id="UP000244552"/>
    </source>
</evidence>
<dbReference type="Proteomes" id="UP001213566">
    <property type="component" value="Unassembled WGS sequence"/>
</dbReference>
<accession>A0A089RVX5</accession>
<evidence type="ECO:0000313" key="21">
    <source>
        <dbReference type="Proteomes" id="UP000245607"/>
    </source>
</evidence>
<keyword evidence="1" id="KW-0472">Membrane</keyword>
<dbReference type="EMBL" id="VSUB01000002">
    <property type="protein sequence ID" value="MYY64321.1"/>
    <property type="molecule type" value="Genomic_DNA"/>
</dbReference>
<evidence type="ECO:0000256" key="1">
    <source>
        <dbReference type="SAM" id="Phobius"/>
    </source>
</evidence>
<dbReference type="EMBL" id="VSTU01000001">
    <property type="protein sequence ID" value="MYZ65528.1"/>
    <property type="molecule type" value="Genomic_DNA"/>
</dbReference>
<evidence type="ECO:0000313" key="12">
    <source>
        <dbReference type="EMBL" id="PTR97413.1"/>
    </source>
</evidence>
<protein>
    <submittedName>
        <fullName evidence="2">Putative membrane spanning protein</fullName>
    </submittedName>
</protein>
<reference evidence="10" key="6">
    <citation type="journal article" date="2018" name="BMC Genomics">
        <title>Whole genome sequencing and function prediction of 133 gut anaerobes isolated from chicken caecum in pure cultures.</title>
        <authorList>
            <person name="Medvecky M."/>
            <person name="Cejkova D."/>
            <person name="Polansky O."/>
            <person name="Karasova D."/>
            <person name="Kubasova T."/>
            <person name="Cizek A."/>
            <person name="Rychlik I."/>
        </authorList>
    </citation>
    <scope>NUCLEOTIDE SEQUENCE</scope>
    <source>
        <strain evidence="10">An84</strain>
    </source>
</reference>
<keyword evidence="1" id="KW-0812">Transmembrane</keyword>
<name>A0A089RVX5_9LACO</name>
<evidence type="ECO:0000313" key="8">
    <source>
        <dbReference type="EMBL" id="MYZ65528.1"/>
    </source>
</evidence>
<dbReference type="EMBL" id="QAGV01000002">
    <property type="protein sequence ID" value="PTR97413.1"/>
    <property type="molecule type" value="Genomic_DNA"/>
</dbReference>
<dbReference type="EMBL" id="VSTR01000001">
    <property type="protein sequence ID" value="MYY72589.1"/>
    <property type="molecule type" value="Genomic_DNA"/>
</dbReference>
<dbReference type="EMBL" id="QFAS01000005">
    <property type="protein sequence ID" value="PWG53306.1"/>
    <property type="molecule type" value="Genomic_DNA"/>
</dbReference>
<evidence type="ECO:0000313" key="24">
    <source>
        <dbReference type="Proteomes" id="UP000471678"/>
    </source>
</evidence>
<sequence length="101" mass="11421">MTDVLLIICEALLAVIVLYTGFYLLTHRNRKFLLFDPTSEPSLKIIMTIWGSLLIILGLLTILAIFIIKSIVFISIILVLDAIVEASLSFIMLIYYNTTNK</sequence>
<reference evidence="5" key="12">
    <citation type="submission" date="2023-07" db="EMBL/GenBank/DDBJ databases">
        <title>Complete genome sequence of Ligilactobacillus salivarius SRCM217594 isolated from Gallus gallus domesticus feces.</title>
        <authorList>
            <person name="Yang H.-G."/>
            <person name="Ryu M.-S."/>
            <person name="Ha G.-S."/>
            <person name="Yang H.-J."/>
            <person name="Jeong D.-Y."/>
        </authorList>
    </citation>
    <scope>NUCLEOTIDE SEQUENCE</scope>
    <source>
        <strain evidence="5">SRCM217594</strain>
    </source>
</reference>
<evidence type="ECO:0000313" key="3">
    <source>
        <dbReference type="EMBL" id="ARU19144.1"/>
    </source>
</evidence>
<reference evidence="9 16" key="3">
    <citation type="submission" date="2017-03" db="EMBL/GenBank/DDBJ databases">
        <title>Phylogenomics and comparative genomics of Lactobacillus salivarius, a mammalian gut commensal.</title>
        <authorList>
            <person name="Harris H.M."/>
        </authorList>
    </citation>
    <scope>NUCLEOTIDE SEQUENCE [LARGE SCALE GENOMIC DNA]</scope>
    <source>
        <strain evidence="9 16">AH4231</strain>
    </source>
</reference>
<evidence type="ECO:0000313" key="10">
    <source>
        <dbReference type="EMBL" id="OUN18364.1"/>
    </source>
</evidence>
<evidence type="ECO:0000313" key="7">
    <source>
        <dbReference type="EMBL" id="MYY72589.1"/>
    </source>
</evidence>
<evidence type="ECO:0000313" key="5">
    <source>
        <dbReference type="EMBL" id="MDN4833258.1"/>
    </source>
</evidence>
<evidence type="ECO:0000313" key="17">
    <source>
        <dbReference type="Proteomes" id="UP000195378"/>
    </source>
</evidence>
<evidence type="ECO:0000313" key="18">
    <source>
        <dbReference type="Proteomes" id="UP000196255"/>
    </source>
</evidence>
<evidence type="ECO:0000313" key="23">
    <source>
        <dbReference type="Proteomes" id="UP000471300"/>
    </source>
</evidence>
<reference evidence="3 17" key="4">
    <citation type="submission" date="2017-04" db="EMBL/GenBank/DDBJ databases">
        <title>Complete genome sequence of Lactobacillus salivarius ZLS006, a probiotic strain isolated from healthy piglet.</title>
        <authorList>
            <person name="Zhang D."/>
        </authorList>
    </citation>
    <scope>NUCLEOTIDE SEQUENCE [LARGE SCALE GENOMIC DNA]</scope>
    <source>
        <strain evidence="3 17">ZLS006</strain>
    </source>
</reference>
<dbReference type="EMBL" id="NFHF01000012">
    <property type="protein sequence ID" value="OUN18364.1"/>
    <property type="molecule type" value="Genomic_DNA"/>
</dbReference>
<reference evidence="2 15" key="1">
    <citation type="journal article" date="2014" name="BMC Genomics">
        <title>Unusual genome complexity in Lactobacillus salivarius JCM1046.</title>
        <authorList>
            <person name="Raftis E.J."/>
            <person name="Forde B.M."/>
            <person name="Claesson M.J."/>
            <person name="O'Toole P.W."/>
        </authorList>
    </citation>
    <scope>NUCLEOTIDE SEQUENCE [LARGE SCALE GENOMIC DNA]</scope>
    <source>
        <strain evidence="2 15">JCM1046</strain>
    </source>
</reference>
<reference evidence="18" key="5">
    <citation type="submission" date="2017-04" db="EMBL/GenBank/DDBJ databases">
        <title>Function of individual gut microbiota members based on whole genome sequencing of pure cultures obtained from chicken caecum.</title>
        <authorList>
            <person name="Medvecky M."/>
            <person name="Cejkova D."/>
            <person name="Polansky O."/>
            <person name="Karasova D."/>
            <person name="Kubasova T."/>
            <person name="Cizek A."/>
            <person name="Rychlik I."/>
        </authorList>
    </citation>
    <scope>NUCLEOTIDE SEQUENCE [LARGE SCALE GENOMIC DNA]</scope>
    <source>
        <strain evidence="18">An84</strain>
    </source>
</reference>
<evidence type="ECO:0000313" key="14">
    <source>
        <dbReference type="EMBL" id="WII27946.1"/>
    </source>
</evidence>
<reference evidence="13 21" key="8">
    <citation type="submission" date="2018-05" db="EMBL/GenBank/DDBJ databases">
        <title>Lactobacillus salivarius genome sequencing and assembly.</title>
        <authorList>
            <person name="Audisio C."/>
            <person name="Albarracin L."/>
            <person name="Torres M.J."/>
            <person name="Hebert E.M."/>
            <person name="Saavedra L."/>
        </authorList>
    </citation>
    <scope>NUCLEOTIDE SEQUENCE [LARGE SCALE GENOMIC DNA]</scope>
    <source>
        <strain evidence="13 21">A3iob</strain>
    </source>
</reference>
<dbReference type="Proteomes" id="UP000195378">
    <property type="component" value="Chromosome"/>
</dbReference>
<dbReference type="Proteomes" id="UP000471300">
    <property type="component" value="Unassembled WGS sequence"/>
</dbReference>
<dbReference type="Proteomes" id="UP000192353">
    <property type="component" value="Unassembled WGS sequence"/>
</dbReference>